<dbReference type="EMBL" id="SWFT01000112">
    <property type="protein sequence ID" value="KAA8900366.1"/>
    <property type="molecule type" value="Genomic_DNA"/>
</dbReference>
<protein>
    <submittedName>
        <fullName evidence="2">Uncharacterized protein</fullName>
    </submittedName>
</protein>
<evidence type="ECO:0000313" key="3">
    <source>
        <dbReference type="Proteomes" id="UP000449547"/>
    </source>
</evidence>
<dbReference type="GeneID" id="54782440"/>
<gene>
    <name evidence="2" type="ORF">DIURU_003789</name>
</gene>
<evidence type="ECO:0000256" key="1">
    <source>
        <dbReference type="SAM" id="MobiDB-lite"/>
    </source>
</evidence>
<keyword evidence="3" id="KW-1185">Reference proteome</keyword>
<feature type="region of interest" description="Disordered" evidence="1">
    <location>
        <begin position="1"/>
        <end position="20"/>
    </location>
</feature>
<dbReference type="RefSeq" id="XP_034011366.1">
    <property type="nucleotide sequence ID" value="XM_034156589.1"/>
</dbReference>
<reference evidence="2 3" key="1">
    <citation type="submission" date="2019-07" db="EMBL/GenBank/DDBJ databases">
        <title>Genome assembly of two rare yeast pathogens: Diutina rugosa and Trichomonascus ciferrii.</title>
        <authorList>
            <person name="Mixao V."/>
            <person name="Saus E."/>
            <person name="Hansen A."/>
            <person name="Lass-Flor C."/>
            <person name="Gabaldon T."/>
        </authorList>
    </citation>
    <scope>NUCLEOTIDE SEQUENCE [LARGE SCALE GENOMIC DNA]</scope>
    <source>
        <strain evidence="2 3">CBS 613</strain>
    </source>
</reference>
<name>A0A642UJT6_DIURU</name>
<dbReference type="VEuPathDB" id="FungiDB:DIURU_003789"/>
<proteinExistence type="predicted"/>
<dbReference type="Proteomes" id="UP000449547">
    <property type="component" value="Unassembled WGS sequence"/>
</dbReference>
<accession>A0A642UJT6</accession>
<organism evidence="2 3">
    <name type="scientific">Diutina rugosa</name>
    <name type="common">Yeast</name>
    <name type="synonym">Candida rugosa</name>
    <dbReference type="NCBI Taxonomy" id="5481"/>
    <lineage>
        <taxon>Eukaryota</taxon>
        <taxon>Fungi</taxon>
        <taxon>Dikarya</taxon>
        <taxon>Ascomycota</taxon>
        <taxon>Saccharomycotina</taxon>
        <taxon>Pichiomycetes</taxon>
        <taxon>Debaryomycetaceae</taxon>
        <taxon>Diutina</taxon>
    </lineage>
</organism>
<comment type="caution">
    <text evidence="2">The sequence shown here is derived from an EMBL/GenBank/DDBJ whole genome shotgun (WGS) entry which is preliminary data.</text>
</comment>
<sequence length="214" mass="23819">MSIPEETIPAAPSTPSSIVDSPKFQQILNKLNSDNDRESLTEIIKEQEGTKYPEEYAYSVQDLVSSSIAKCHQIASTIPGIDPRYFPKLAHAYIRFALQPKENPLVTTLGQISQGQAYDSDAAMKKHFEQTANVVADARRISHNTRGLTPEHLKRIDDVLDTVVPTQMADYAAMYEKVQGPYMEKALRSSIPPEIMAEAFLLLLESECAMDSDT</sequence>
<evidence type="ECO:0000313" key="2">
    <source>
        <dbReference type="EMBL" id="KAA8900366.1"/>
    </source>
</evidence>
<dbReference type="AlphaFoldDB" id="A0A642UJT6"/>